<comment type="subunit">
    <text evidence="2">Homodimer.</text>
</comment>
<keyword evidence="1 2" id="KW-0238">DNA-binding</keyword>
<dbReference type="InterPro" id="IPR036894">
    <property type="entry name" value="YbaB-like_sf"/>
</dbReference>
<dbReference type="SUPFAM" id="SSF82607">
    <property type="entry name" value="YbaB-like"/>
    <property type="match status" value="1"/>
</dbReference>
<dbReference type="PIRSF" id="PIRSF004555">
    <property type="entry name" value="UCP004555"/>
    <property type="match status" value="1"/>
</dbReference>
<reference evidence="4" key="2">
    <citation type="journal article" date="2021" name="PeerJ">
        <title>Extensive microbial diversity within the chicken gut microbiome revealed by metagenomics and culture.</title>
        <authorList>
            <person name="Gilroy R."/>
            <person name="Ravi A."/>
            <person name="Getino M."/>
            <person name="Pursley I."/>
            <person name="Horton D.L."/>
            <person name="Alikhan N.F."/>
            <person name="Baker D."/>
            <person name="Gharbi K."/>
            <person name="Hall N."/>
            <person name="Watson M."/>
            <person name="Adriaenssens E.M."/>
            <person name="Foster-Nyarko E."/>
            <person name="Jarju S."/>
            <person name="Secka A."/>
            <person name="Antonio M."/>
            <person name="Oren A."/>
            <person name="Chaudhuri R.R."/>
            <person name="La Ragione R."/>
            <person name="Hildebrand F."/>
            <person name="Pallen M.J."/>
        </authorList>
    </citation>
    <scope>NUCLEOTIDE SEQUENCE</scope>
    <source>
        <strain evidence="4">CHK147-3167</strain>
    </source>
</reference>
<dbReference type="PANTHER" id="PTHR33449:SF1">
    <property type="entry name" value="NUCLEOID-ASSOCIATED PROTEIN YBAB"/>
    <property type="match status" value="1"/>
</dbReference>
<dbReference type="GO" id="GO:0003677">
    <property type="term" value="F:DNA binding"/>
    <property type="evidence" value="ECO:0007669"/>
    <property type="project" value="UniProtKB-UniRule"/>
</dbReference>
<comment type="function">
    <text evidence="2">Binds to DNA and alters its conformation. May be involved in regulation of gene expression, nucleoid organization and DNA protection.</text>
</comment>
<feature type="coiled-coil region" evidence="3">
    <location>
        <begin position="3"/>
        <end position="30"/>
    </location>
</feature>
<dbReference type="HAMAP" id="MF_00274">
    <property type="entry name" value="DNA_YbaB_EbfC"/>
    <property type="match status" value="1"/>
</dbReference>
<evidence type="ECO:0000313" key="5">
    <source>
        <dbReference type="Proteomes" id="UP000886786"/>
    </source>
</evidence>
<name>A0A9D0ZQ72_9FIRM</name>
<comment type="caution">
    <text evidence="4">The sequence shown here is derived from an EMBL/GenBank/DDBJ whole genome shotgun (WGS) entry which is preliminary data.</text>
</comment>
<dbReference type="GO" id="GO:0005829">
    <property type="term" value="C:cytosol"/>
    <property type="evidence" value="ECO:0007669"/>
    <property type="project" value="TreeGrafter"/>
</dbReference>
<accession>A0A9D0ZQ72</accession>
<evidence type="ECO:0000256" key="2">
    <source>
        <dbReference type="HAMAP-Rule" id="MF_00274"/>
    </source>
</evidence>
<dbReference type="EMBL" id="DVFV01000038">
    <property type="protein sequence ID" value="HIQ90369.1"/>
    <property type="molecule type" value="Genomic_DNA"/>
</dbReference>
<evidence type="ECO:0000256" key="3">
    <source>
        <dbReference type="SAM" id="Coils"/>
    </source>
</evidence>
<sequence>MNIQAMMKQAQKLQKDMMKAKEEIDNTTFTGKSSFVTVEIKGTKEVQKVKIDAEKIESDEIEMLEDMILVAINDANKQVDEETEKKMGKYTNGMPGLF</sequence>
<organism evidence="4 5">
    <name type="scientific">Candidatus Coprosoma intestinipullorum</name>
    <dbReference type="NCBI Taxonomy" id="2840752"/>
    <lineage>
        <taxon>Bacteria</taxon>
        <taxon>Bacillati</taxon>
        <taxon>Bacillota</taxon>
        <taxon>Bacillota incertae sedis</taxon>
        <taxon>Candidatus Coprosoma</taxon>
    </lineage>
</organism>
<protein>
    <recommendedName>
        <fullName evidence="2">Nucleoid-associated protein IAB27_01915</fullName>
    </recommendedName>
</protein>
<dbReference type="AlphaFoldDB" id="A0A9D0ZQ72"/>
<dbReference type="NCBIfam" id="TIGR00103">
    <property type="entry name" value="DNA_YbaB_EbfC"/>
    <property type="match status" value="1"/>
</dbReference>
<dbReference type="Proteomes" id="UP000886786">
    <property type="component" value="Unassembled WGS sequence"/>
</dbReference>
<evidence type="ECO:0000256" key="1">
    <source>
        <dbReference type="ARBA" id="ARBA00023125"/>
    </source>
</evidence>
<proteinExistence type="inferred from homology"/>
<dbReference type="Gene3D" id="3.30.1310.10">
    <property type="entry name" value="Nucleoid-associated protein YbaB-like domain"/>
    <property type="match status" value="1"/>
</dbReference>
<evidence type="ECO:0000313" key="4">
    <source>
        <dbReference type="EMBL" id="HIQ90369.1"/>
    </source>
</evidence>
<dbReference type="InterPro" id="IPR004401">
    <property type="entry name" value="YbaB/EbfC"/>
</dbReference>
<dbReference type="GO" id="GO:0043590">
    <property type="term" value="C:bacterial nucleoid"/>
    <property type="evidence" value="ECO:0007669"/>
    <property type="project" value="UniProtKB-UniRule"/>
</dbReference>
<comment type="subcellular location">
    <subcellularLocation>
        <location evidence="2">Cytoplasm</location>
        <location evidence="2">Nucleoid</location>
    </subcellularLocation>
</comment>
<keyword evidence="3" id="KW-0175">Coiled coil</keyword>
<comment type="similarity">
    <text evidence="2">Belongs to the YbaB/EbfC family.</text>
</comment>
<dbReference type="PANTHER" id="PTHR33449">
    <property type="entry name" value="NUCLEOID-ASSOCIATED PROTEIN YBAB"/>
    <property type="match status" value="1"/>
</dbReference>
<gene>
    <name evidence="4" type="ORF">IAB27_01915</name>
</gene>
<dbReference type="Pfam" id="PF02575">
    <property type="entry name" value="YbaB_DNA_bd"/>
    <property type="match status" value="1"/>
</dbReference>
<keyword evidence="2" id="KW-0963">Cytoplasm</keyword>
<reference evidence="4" key="1">
    <citation type="submission" date="2020-10" db="EMBL/GenBank/DDBJ databases">
        <authorList>
            <person name="Gilroy R."/>
        </authorList>
    </citation>
    <scope>NUCLEOTIDE SEQUENCE</scope>
    <source>
        <strain evidence="4">CHK147-3167</strain>
    </source>
</reference>